<dbReference type="Proteomes" id="UP001153334">
    <property type="component" value="Unassembled WGS sequence"/>
</dbReference>
<gene>
    <name evidence="1" type="ORF">ONZ43_g1422</name>
</gene>
<comment type="caution">
    <text evidence="1">The sequence shown here is derived from an EMBL/GenBank/DDBJ whole genome shotgun (WGS) entry which is preliminary data.</text>
</comment>
<reference evidence="1" key="1">
    <citation type="submission" date="2022-11" db="EMBL/GenBank/DDBJ databases">
        <title>Genome Sequence of Nemania bipapillata.</title>
        <authorList>
            <person name="Buettner E."/>
        </authorList>
    </citation>
    <scope>NUCLEOTIDE SEQUENCE</scope>
    <source>
        <strain evidence="1">CP14</strain>
    </source>
</reference>
<keyword evidence="2" id="KW-1185">Reference proteome</keyword>
<dbReference type="EMBL" id="JAPESX010000245">
    <property type="protein sequence ID" value="KAJ8122364.1"/>
    <property type="molecule type" value="Genomic_DNA"/>
</dbReference>
<organism evidence="1 2">
    <name type="scientific">Nemania bipapillata</name>
    <dbReference type="NCBI Taxonomy" id="110536"/>
    <lineage>
        <taxon>Eukaryota</taxon>
        <taxon>Fungi</taxon>
        <taxon>Dikarya</taxon>
        <taxon>Ascomycota</taxon>
        <taxon>Pezizomycotina</taxon>
        <taxon>Sordariomycetes</taxon>
        <taxon>Xylariomycetidae</taxon>
        <taxon>Xylariales</taxon>
        <taxon>Xylariaceae</taxon>
        <taxon>Nemania</taxon>
    </lineage>
</organism>
<protein>
    <submittedName>
        <fullName evidence="1">Uncharacterized protein</fullName>
    </submittedName>
</protein>
<evidence type="ECO:0000313" key="1">
    <source>
        <dbReference type="EMBL" id="KAJ8122364.1"/>
    </source>
</evidence>
<evidence type="ECO:0000313" key="2">
    <source>
        <dbReference type="Proteomes" id="UP001153334"/>
    </source>
</evidence>
<proteinExistence type="predicted"/>
<sequence>MELSNRLKDASTAEAVDNVGNSTEYSRDDRDLIRRNFGFMSVLGFSCTVLITWEGMFMYAPEEKLLLDTETDEPPSHSVSTQSLLNGGPAGVIWGYIIVWVGTLSTFVVLSELASMAPTSGGQYQ</sequence>
<name>A0ACC2J4U3_9PEZI</name>
<accession>A0ACC2J4U3</accession>